<dbReference type="Pfam" id="PF04883">
    <property type="entry name" value="HK97-gp10_like"/>
    <property type="match status" value="1"/>
</dbReference>
<sequence length="123" mass="13921">MTTSSRDIQRELEQQIRKDAEMRLNSKKAAEEIRDEVRAETPVDTGKAAASIHVEARKDHRGMPAWRVISRLWYFRFIENGTEADNPESKSRYGPNTPTPEFAPFAKVAHRHGGTTDGIEVDG</sequence>
<dbReference type="RefSeq" id="WP_317721483.1">
    <property type="nucleotide sequence ID" value="NZ_JAWLVK010000001.1"/>
</dbReference>
<dbReference type="AlphaFoldDB" id="A0AAE4V6Q7"/>
<comment type="caution">
    <text evidence="2">The sequence shown here is derived from an EMBL/GenBank/DDBJ whole genome shotgun (WGS) entry which is preliminary data.</text>
</comment>
<name>A0AAE4V6Q7_MYCFO</name>
<dbReference type="InterPro" id="IPR010064">
    <property type="entry name" value="HK97-gp10_tail"/>
</dbReference>
<organism evidence="2 3">
    <name type="scientific">Mycolicibacterium fortuitum</name>
    <name type="common">Mycobacterium fortuitum</name>
    <dbReference type="NCBI Taxonomy" id="1766"/>
    <lineage>
        <taxon>Bacteria</taxon>
        <taxon>Bacillati</taxon>
        <taxon>Actinomycetota</taxon>
        <taxon>Actinomycetes</taxon>
        <taxon>Mycobacteriales</taxon>
        <taxon>Mycobacteriaceae</taxon>
        <taxon>Mycolicibacterium</taxon>
    </lineage>
</organism>
<dbReference type="Proteomes" id="UP001186041">
    <property type="component" value="Unassembled WGS sequence"/>
</dbReference>
<dbReference type="EMBL" id="JAWLVV010000001">
    <property type="protein sequence ID" value="MDV7288758.1"/>
    <property type="molecule type" value="Genomic_DNA"/>
</dbReference>
<protein>
    <submittedName>
        <fullName evidence="2">HK97 gp10 family phage protein</fullName>
    </submittedName>
</protein>
<evidence type="ECO:0000313" key="3">
    <source>
        <dbReference type="Proteomes" id="UP001186041"/>
    </source>
</evidence>
<proteinExistence type="predicted"/>
<gene>
    <name evidence="2" type="ORF">R4485_01100</name>
</gene>
<accession>A0AAE4V6Q7</accession>
<reference evidence="2" key="1">
    <citation type="submission" date="2023-10" db="EMBL/GenBank/DDBJ databases">
        <title>Mycolicibacterium fortuitum clinical isolates causing pulmonary infections in humans.</title>
        <authorList>
            <person name="Mejia-Ponce P.M."/>
            <person name="Zenteno-Cuevas R."/>
            <person name="Licona-Cassani C."/>
        </authorList>
    </citation>
    <scope>NUCLEOTIDE SEQUENCE</scope>
    <source>
        <strain evidence="2">M8</strain>
    </source>
</reference>
<evidence type="ECO:0000256" key="1">
    <source>
        <dbReference type="SAM" id="MobiDB-lite"/>
    </source>
</evidence>
<feature type="region of interest" description="Disordered" evidence="1">
    <location>
        <begin position="83"/>
        <end position="103"/>
    </location>
</feature>
<dbReference type="NCBIfam" id="TIGR01725">
    <property type="entry name" value="phge_HK97_gp10"/>
    <property type="match status" value="1"/>
</dbReference>
<evidence type="ECO:0000313" key="2">
    <source>
        <dbReference type="EMBL" id="MDV7288758.1"/>
    </source>
</evidence>